<evidence type="ECO:0000313" key="2">
    <source>
        <dbReference type="Proteomes" id="UP001501777"/>
    </source>
</evidence>
<proteinExistence type="predicted"/>
<dbReference type="RefSeq" id="WP_344405121.1">
    <property type="nucleotide sequence ID" value="NZ_BAAASG010000019.1"/>
</dbReference>
<reference evidence="1 2" key="1">
    <citation type="journal article" date="2019" name="Int. J. Syst. Evol. Microbiol.">
        <title>The Global Catalogue of Microorganisms (GCM) 10K type strain sequencing project: providing services to taxonomists for standard genome sequencing and annotation.</title>
        <authorList>
            <consortium name="The Broad Institute Genomics Platform"/>
            <consortium name="The Broad Institute Genome Sequencing Center for Infectious Disease"/>
            <person name="Wu L."/>
            <person name="Ma J."/>
        </authorList>
    </citation>
    <scope>NUCLEOTIDE SEQUENCE [LARGE SCALE GENOMIC DNA]</scope>
    <source>
        <strain evidence="1 2">JCM 4395</strain>
    </source>
</reference>
<dbReference type="SUPFAM" id="SSF53335">
    <property type="entry name" value="S-adenosyl-L-methionine-dependent methyltransferases"/>
    <property type="match status" value="1"/>
</dbReference>
<dbReference type="GO" id="GO:0032259">
    <property type="term" value="P:methylation"/>
    <property type="evidence" value="ECO:0007669"/>
    <property type="project" value="UniProtKB-KW"/>
</dbReference>
<dbReference type="CDD" id="cd02440">
    <property type="entry name" value="AdoMet_MTases"/>
    <property type="match status" value="1"/>
</dbReference>
<organism evidence="1 2">
    <name type="scientific">Streptomyces longisporus</name>
    <dbReference type="NCBI Taxonomy" id="1948"/>
    <lineage>
        <taxon>Bacteria</taxon>
        <taxon>Bacillati</taxon>
        <taxon>Actinomycetota</taxon>
        <taxon>Actinomycetes</taxon>
        <taxon>Kitasatosporales</taxon>
        <taxon>Streptomycetaceae</taxon>
        <taxon>Streptomyces</taxon>
    </lineage>
</organism>
<dbReference type="GO" id="GO:0008168">
    <property type="term" value="F:methyltransferase activity"/>
    <property type="evidence" value="ECO:0007669"/>
    <property type="project" value="UniProtKB-KW"/>
</dbReference>
<protein>
    <submittedName>
        <fullName evidence="1">Methyltransferase</fullName>
    </submittedName>
</protein>
<evidence type="ECO:0000313" key="1">
    <source>
        <dbReference type="EMBL" id="GAA2513716.1"/>
    </source>
</evidence>
<dbReference type="InterPro" id="IPR029063">
    <property type="entry name" value="SAM-dependent_MTases_sf"/>
</dbReference>
<keyword evidence="1" id="KW-0808">Transferase</keyword>
<keyword evidence="1" id="KW-0489">Methyltransferase</keyword>
<dbReference type="Gene3D" id="3.40.50.150">
    <property type="entry name" value="Vaccinia Virus protein VP39"/>
    <property type="match status" value="1"/>
</dbReference>
<dbReference type="EMBL" id="BAAASG010000019">
    <property type="protein sequence ID" value="GAA2513716.1"/>
    <property type="molecule type" value="Genomic_DNA"/>
</dbReference>
<accession>A0ABN3N409</accession>
<dbReference type="PRINTS" id="PR00507">
    <property type="entry name" value="N12N6MTFRASE"/>
</dbReference>
<comment type="caution">
    <text evidence="1">The sequence shown here is derived from an EMBL/GenBank/DDBJ whole genome shotgun (WGS) entry which is preliminary data.</text>
</comment>
<dbReference type="Proteomes" id="UP001501777">
    <property type="component" value="Unassembled WGS sequence"/>
</dbReference>
<gene>
    <name evidence="1" type="ORF">GCM10010276_72010</name>
</gene>
<name>A0ABN3N409_STRLO</name>
<sequence>MKIDTDVLRVIRSATVDGLTLRLNGTLDRKLYDRVNLALQAVGGTWNRYQRAHIFPFAAADAIAGLLATGEVITDVDRGFFPTPKPLVEQLLDLAELEAGCEVLEPSAGRGAIAEAVVARGAVVDCIELDTARAEHIRAGGYAREVTAGHFFSVKVQRRYQRVIMNPPFADRQDIRHVQRALRFVRPGGLVVAVMYGSLPYRSDRKAKDFRARVQEARGTITELPDDAFRIGVSTVVAVIPVREPAPPSRFNPQAPRPEDFTARPAAAQQGLFFTDVPTAHGTAPFDGFEYGATPWLEIDPNTDA</sequence>
<keyword evidence="2" id="KW-1185">Reference proteome</keyword>